<keyword evidence="1" id="KW-0812">Transmembrane</keyword>
<reference evidence="2 3" key="1">
    <citation type="submission" date="2020-10" db="EMBL/GenBank/DDBJ databases">
        <title>Mouse Oral microbiota.</title>
        <authorList>
            <person name="Joseph S."/>
            <person name="Aduse-Opoku J."/>
        </authorList>
    </citation>
    <scope>NUCLEOTIDE SEQUENCE [LARGE SCALE GENOMIC DNA]</scope>
    <source>
        <strain evidence="2 3">19428wE5_W307</strain>
    </source>
</reference>
<dbReference type="Proteomes" id="UP000647980">
    <property type="component" value="Unassembled WGS sequence"/>
</dbReference>
<organism evidence="2 3">
    <name type="scientific">Jeotgalicoccus nanhaiensis</name>
    <dbReference type="NCBI Taxonomy" id="568603"/>
    <lineage>
        <taxon>Bacteria</taxon>
        <taxon>Bacillati</taxon>
        <taxon>Bacillota</taxon>
        <taxon>Bacilli</taxon>
        <taxon>Bacillales</taxon>
        <taxon>Staphylococcaceae</taxon>
        <taxon>Jeotgalicoccus</taxon>
    </lineage>
</organism>
<name>A0ABR9XVY0_9STAP</name>
<comment type="caution">
    <text evidence="2">The sequence shown here is derived from an EMBL/GenBank/DDBJ whole genome shotgun (WGS) entry which is preliminary data.</text>
</comment>
<keyword evidence="1" id="KW-0472">Membrane</keyword>
<feature type="transmembrane region" description="Helical" evidence="1">
    <location>
        <begin position="47"/>
        <end position="63"/>
    </location>
</feature>
<evidence type="ECO:0000256" key="1">
    <source>
        <dbReference type="SAM" id="Phobius"/>
    </source>
</evidence>
<keyword evidence="3" id="KW-1185">Reference proteome</keyword>
<keyword evidence="1" id="KW-1133">Transmembrane helix</keyword>
<protein>
    <recommendedName>
        <fullName evidence="4">CPBP family intramembrane metalloprotease</fullName>
    </recommendedName>
</protein>
<proteinExistence type="predicted"/>
<evidence type="ECO:0000313" key="3">
    <source>
        <dbReference type="Proteomes" id="UP000647980"/>
    </source>
</evidence>
<dbReference type="EMBL" id="JADGLW010000002">
    <property type="protein sequence ID" value="MBF0753106.1"/>
    <property type="molecule type" value="Genomic_DNA"/>
</dbReference>
<accession>A0ABR9XVY0</accession>
<dbReference type="RefSeq" id="WP_135096408.1">
    <property type="nucleotide sequence ID" value="NZ_JADGLW010000002.1"/>
</dbReference>
<sequence>MNFPRKSQFLFTYEGIVFTLIFTLLFSTAHLTAIDFGGLGNVVKNDMPLYILIFTAIFIYLQRNSKIFFYRSKDRILYNLAAVYFDYTH</sequence>
<gene>
    <name evidence="2" type="ORF">IR135_02385</name>
</gene>
<evidence type="ECO:0000313" key="2">
    <source>
        <dbReference type="EMBL" id="MBF0753106.1"/>
    </source>
</evidence>
<evidence type="ECO:0008006" key="4">
    <source>
        <dbReference type="Google" id="ProtNLM"/>
    </source>
</evidence>